<name>A0AAX3ZRL1_STRRO</name>
<protein>
    <submittedName>
        <fullName evidence="3">DUF6510 family protein</fullName>
    </submittedName>
</protein>
<reference evidence="1 5" key="2">
    <citation type="submission" date="2024-10" db="EMBL/GenBank/DDBJ databases">
        <title>Draft genome assembly of a novel steroid transforming actinomycete isolated from African clawed frog Xenopus laevis.</title>
        <authorList>
            <person name="Bragin E."/>
            <person name="Kollerov V."/>
            <person name="Donova M.V."/>
        </authorList>
    </citation>
    <scope>NUCLEOTIDE SEQUENCE [LARGE SCALE GENOMIC DNA]</scope>
    <source>
        <strain evidence="1 5">MTOC-St3</strain>
    </source>
</reference>
<organism evidence="3 4">
    <name type="scientific">Streptomyces rochei</name>
    <name type="common">Streptomyces parvullus</name>
    <dbReference type="NCBI Taxonomy" id="1928"/>
    <lineage>
        <taxon>Bacteria</taxon>
        <taxon>Bacillati</taxon>
        <taxon>Actinomycetota</taxon>
        <taxon>Actinomycetes</taxon>
        <taxon>Kitasatosporales</taxon>
        <taxon>Streptomycetaceae</taxon>
        <taxon>Streptomyces</taxon>
        <taxon>Streptomyces rochei group</taxon>
    </lineage>
</organism>
<dbReference type="EMBL" id="JBIENY010000403">
    <property type="protein sequence ID" value="MFG6299013.1"/>
    <property type="molecule type" value="Genomic_DNA"/>
</dbReference>
<reference evidence="3" key="1">
    <citation type="submission" date="2023-03" db="EMBL/GenBank/DDBJ databases">
        <title>Borrelidin-producing and root-colonizing Streptomyces rochei is a potent biopesticide for soil-borne oomycete-caused plant diseases.</title>
        <authorList>
            <person name="Zhou D."/>
            <person name="Wang X."/>
            <person name="Navarro-Munoz J.C."/>
            <person name="Li W."/>
            <person name="Li J."/>
            <person name="Jiu M."/>
            <person name="Deng S."/>
            <person name="Ye Y."/>
            <person name="Daly P."/>
            <person name="Wei L."/>
        </authorList>
    </citation>
    <scope>NUCLEOTIDE SEQUENCE</scope>
    <source>
        <strain evidence="3">JK1</strain>
    </source>
</reference>
<sequence length="95" mass="9888">MNDPFTTHLDGNALAGPLADVFSVDPTTAWRRCPSCHLPSSLGQLHVYGPGPGLTGRCPGCADIALRAVSQPGHLWLQLGTGGGAFRFHLPTSAP</sequence>
<dbReference type="EMBL" id="JBIENY010000535">
    <property type="protein sequence ID" value="MFG6301295.1"/>
    <property type="molecule type" value="Genomic_DNA"/>
</dbReference>
<evidence type="ECO:0000313" key="5">
    <source>
        <dbReference type="Proteomes" id="UP001605990"/>
    </source>
</evidence>
<dbReference type="InterPro" id="IPR045423">
    <property type="entry name" value="DUF6510"/>
</dbReference>
<proteinExistence type="predicted"/>
<gene>
    <name evidence="1" type="ORF">ACGU38_27110</name>
    <name evidence="2" type="ORF">ACGU38_38820</name>
    <name evidence="3" type="ORF">P7W03_28695</name>
</gene>
<dbReference type="GeneID" id="90946097"/>
<dbReference type="Pfam" id="PF20120">
    <property type="entry name" value="DUF6510"/>
    <property type="match status" value="1"/>
</dbReference>
<evidence type="ECO:0000313" key="1">
    <source>
        <dbReference type="EMBL" id="MFG6299013.1"/>
    </source>
</evidence>
<dbReference type="Proteomes" id="UP001605990">
    <property type="component" value="Unassembled WGS sequence"/>
</dbReference>
<dbReference type="AlphaFoldDB" id="A0AAX3ZRL1"/>
<keyword evidence="5" id="KW-1185">Reference proteome</keyword>
<evidence type="ECO:0000313" key="3">
    <source>
        <dbReference type="EMBL" id="WMC89338.1"/>
    </source>
</evidence>
<accession>A0AAX3ZRL1</accession>
<dbReference type="RefSeq" id="WP_019330199.1">
    <property type="nucleotide sequence ID" value="NZ_CP121271.1"/>
</dbReference>
<dbReference type="Proteomes" id="UP001231701">
    <property type="component" value="Chromosome"/>
</dbReference>
<evidence type="ECO:0000313" key="4">
    <source>
        <dbReference type="Proteomes" id="UP001231701"/>
    </source>
</evidence>
<dbReference type="EMBL" id="CP121271">
    <property type="protein sequence ID" value="WMC89338.1"/>
    <property type="molecule type" value="Genomic_DNA"/>
</dbReference>
<evidence type="ECO:0000313" key="2">
    <source>
        <dbReference type="EMBL" id="MFG6301295.1"/>
    </source>
</evidence>